<name>A0A1D1ZK07_9ARAE</name>
<evidence type="ECO:0000256" key="1">
    <source>
        <dbReference type="SAM" id="MobiDB-lite"/>
    </source>
</evidence>
<feature type="compositionally biased region" description="Pro residues" evidence="1">
    <location>
        <begin position="243"/>
        <end position="253"/>
    </location>
</feature>
<gene>
    <name evidence="2" type="primary">ATFC_2</name>
    <name evidence="2" type="ORF">g.54510</name>
</gene>
<feature type="non-terminal residue" evidence="2">
    <location>
        <position position="303"/>
    </location>
</feature>
<feature type="region of interest" description="Disordered" evidence="1">
    <location>
        <begin position="41"/>
        <end position="73"/>
    </location>
</feature>
<accession>A0A1D1ZK07</accession>
<organism evidence="2">
    <name type="scientific">Anthurium amnicola</name>
    <dbReference type="NCBI Taxonomy" id="1678845"/>
    <lineage>
        <taxon>Eukaryota</taxon>
        <taxon>Viridiplantae</taxon>
        <taxon>Streptophyta</taxon>
        <taxon>Embryophyta</taxon>
        <taxon>Tracheophyta</taxon>
        <taxon>Spermatophyta</taxon>
        <taxon>Magnoliopsida</taxon>
        <taxon>Liliopsida</taxon>
        <taxon>Araceae</taxon>
        <taxon>Pothoideae</taxon>
        <taxon>Potheae</taxon>
        <taxon>Anthurium</taxon>
    </lineage>
</organism>
<sequence>MEQDLAMELSFWKEEPLSPLSGLGEGEADIWELFGDIKQDAQEEQEEQDRLNDSGKLGAWLPDSPSDSCDSLTPSATFSARAKLASQLLDDLDEVLIKQESFSDWYESKTDLPMFEELPSPTPSLKEEALAGVAPRPFAGLSLTDTHHHHHLAPSVALHALPAFAPAAPSAVHVPLSAVQQQPPPVAGVLQQLDQPQVAHAIGLLATTHLQLPHLADTETLLQEFESVYGKVEQSHGGALTPPQSPPQSPPRSPPHHIQHHYPAPVDSSAIAYAYQQPQLQQLAARPEYGSSLQVTIPQQQQH</sequence>
<reference evidence="2" key="1">
    <citation type="submission" date="2015-07" db="EMBL/GenBank/DDBJ databases">
        <title>Transcriptome Assembly of Anthurium amnicola.</title>
        <authorList>
            <person name="Suzuki J."/>
        </authorList>
    </citation>
    <scope>NUCLEOTIDE SEQUENCE</scope>
</reference>
<proteinExistence type="predicted"/>
<evidence type="ECO:0000313" key="2">
    <source>
        <dbReference type="EMBL" id="JAT67187.1"/>
    </source>
</evidence>
<feature type="compositionally biased region" description="Low complexity" evidence="1">
    <location>
        <begin position="62"/>
        <end position="73"/>
    </location>
</feature>
<feature type="region of interest" description="Disordered" evidence="1">
    <location>
        <begin position="232"/>
        <end position="265"/>
    </location>
</feature>
<dbReference type="EMBL" id="GDJX01000749">
    <property type="protein sequence ID" value="JAT67187.1"/>
    <property type="molecule type" value="Transcribed_RNA"/>
</dbReference>
<dbReference type="AlphaFoldDB" id="A0A1D1ZK07"/>
<protein>
    <submittedName>
        <fullName evidence="2">Activating transcription factor of chaperone</fullName>
    </submittedName>
</protein>